<dbReference type="NCBIfam" id="NF037995">
    <property type="entry name" value="TRAP_S1"/>
    <property type="match status" value="1"/>
</dbReference>
<dbReference type="PANTHER" id="PTHR33376:SF4">
    <property type="entry name" value="SIALIC ACID-BINDING PERIPLASMIC PROTEIN SIAP"/>
    <property type="match status" value="1"/>
</dbReference>
<dbReference type="InterPro" id="IPR018389">
    <property type="entry name" value="DctP_fam"/>
</dbReference>
<feature type="signal peptide" evidence="4">
    <location>
        <begin position="1"/>
        <end position="26"/>
    </location>
</feature>
<accession>A0ABT2Z5N1</accession>
<dbReference type="Proteomes" id="UP001652503">
    <property type="component" value="Unassembled WGS sequence"/>
</dbReference>
<evidence type="ECO:0000256" key="1">
    <source>
        <dbReference type="ARBA" id="ARBA00004418"/>
    </source>
</evidence>
<dbReference type="CDD" id="cd13602">
    <property type="entry name" value="PBP2_TRAP_BpDctp6_7"/>
    <property type="match status" value="1"/>
</dbReference>
<evidence type="ECO:0000256" key="3">
    <source>
        <dbReference type="ARBA" id="ARBA00022764"/>
    </source>
</evidence>
<dbReference type="Gene3D" id="3.40.190.170">
    <property type="entry name" value="Bacterial extracellular solute-binding protein, family 7"/>
    <property type="match status" value="1"/>
</dbReference>
<feature type="chain" id="PRO_5047097422" evidence="4">
    <location>
        <begin position="27"/>
        <end position="353"/>
    </location>
</feature>
<gene>
    <name evidence="5" type="ORF">OE647_16395</name>
</gene>
<evidence type="ECO:0000313" key="5">
    <source>
        <dbReference type="EMBL" id="MCV2866302.1"/>
    </source>
</evidence>
<keyword evidence="6" id="KW-1185">Reference proteome</keyword>
<proteinExistence type="predicted"/>
<dbReference type="EMBL" id="JAOWLA010000017">
    <property type="protein sequence ID" value="MCV2866302.1"/>
    <property type="molecule type" value="Genomic_DNA"/>
</dbReference>
<name>A0ABT2Z5N1_9RHOB</name>
<organism evidence="5 6">
    <name type="scientific">Albidovulum sediminicola</name>
    <dbReference type="NCBI Taxonomy" id="2984331"/>
    <lineage>
        <taxon>Bacteria</taxon>
        <taxon>Pseudomonadati</taxon>
        <taxon>Pseudomonadota</taxon>
        <taxon>Alphaproteobacteria</taxon>
        <taxon>Rhodobacterales</taxon>
        <taxon>Paracoccaceae</taxon>
        <taxon>Albidovulum</taxon>
    </lineage>
</organism>
<dbReference type="PANTHER" id="PTHR33376">
    <property type="match status" value="1"/>
</dbReference>
<dbReference type="Pfam" id="PF03480">
    <property type="entry name" value="DctP"/>
    <property type="match status" value="1"/>
</dbReference>
<protein>
    <submittedName>
        <fullName evidence="5">TRAP transporter substrate-binding protein</fullName>
    </submittedName>
</protein>
<evidence type="ECO:0000256" key="2">
    <source>
        <dbReference type="ARBA" id="ARBA00022729"/>
    </source>
</evidence>
<sequence length="353" mass="37929">MSGTVTKILRLATACAAIGFAQGAIAQELPKTSFNYVGTWGNLSLYNKVEKPFFEQTIPEQSGGAITVTVQPFTEMGLKGTEILRLLRSGVLDMSATLLSYIGGDIPEAEAVDLAGITRDIDEAHRMTDAYKPVLAEVFEKQYGVKLLAIIPYHAQIAYCRQPITGLDDFKGLKIRSSGRSQGDLIEALGGTPVGMAFGEVVPALEKGVIDCGITGALSGNLAKWDQATTHLYPLPISWATTFVAAGNDFWAKLDPAVQTFLEEQMSAWEDLAWESGRSETADGTSCNTGGACVDGHVSDMTLIPVNDADYAKLRDLLASVVVPRWAERCGSECAARWNETIGKELNLTAPTE</sequence>
<reference evidence="5 6" key="1">
    <citation type="submission" date="2022-10" db="EMBL/GenBank/DDBJ databases">
        <title>Defluviimonas sp. nov., isolated from ocean surface water.</title>
        <authorList>
            <person name="He W."/>
            <person name="Wang L."/>
            <person name="Zhang D.-F."/>
        </authorList>
    </citation>
    <scope>NUCLEOTIDE SEQUENCE [LARGE SCALE GENOMIC DNA]</scope>
    <source>
        <strain evidence="5 6">WL0075</strain>
    </source>
</reference>
<dbReference type="RefSeq" id="WP_263722828.1">
    <property type="nucleotide sequence ID" value="NZ_JAOWLA010000017.1"/>
</dbReference>
<comment type="subcellular location">
    <subcellularLocation>
        <location evidence="1">Periplasm</location>
    </subcellularLocation>
</comment>
<keyword evidence="3" id="KW-0574">Periplasm</keyword>
<evidence type="ECO:0000256" key="4">
    <source>
        <dbReference type="SAM" id="SignalP"/>
    </source>
</evidence>
<keyword evidence="2 4" id="KW-0732">Signal</keyword>
<dbReference type="InterPro" id="IPR038404">
    <property type="entry name" value="TRAP_DctP_sf"/>
</dbReference>
<evidence type="ECO:0000313" key="6">
    <source>
        <dbReference type="Proteomes" id="UP001652503"/>
    </source>
</evidence>
<comment type="caution">
    <text evidence="5">The sequence shown here is derived from an EMBL/GenBank/DDBJ whole genome shotgun (WGS) entry which is preliminary data.</text>
</comment>